<feature type="region of interest" description="Disordered" evidence="1">
    <location>
        <begin position="1"/>
        <end position="54"/>
    </location>
</feature>
<evidence type="ECO:0000313" key="2">
    <source>
        <dbReference type="EMBL" id="MDR7098316.1"/>
    </source>
</evidence>
<evidence type="ECO:0000313" key="3">
    <source>
        <dbReference type="Proteomes" id="UP001267878"/>
    </source>
</evidence>
<dbReference type="EMBL" id="JAVDVW010000001">
    <property type="protein sequence ID" value="MDR7098316.1"/>
    <property type="molecule type" value="Genomic_DNA"/>
</dbReference>
<reference evidence="2 3" key="1">
    <citation type="submission" date="2023-07" db="EMBL/GenBank/DDBJ databases">
        <title>Sorghum-associated microbial communities from plants grown in Nebraska, USA.</title>
        <authorList>
            <person name="Schachtman D."/>
        </authorList>
    </citation>
    <scope>NUCLEOTIDE SEQUENCE [LARGE SCALE GENOMIC DNA]</scope>
    <source>
        <strain evidence="2 3">BE187</strain>
    </source>
</reference>
<organism evidence="2 3">
    <name type="scientific">Agrilutibacter niabensis</name>
    <dbReference type="NCBI Taxonomy" id="380628"/>
    <lineage>
        <taxon>Bacteria</taxon>
        <taxon>Pseudomonadati</taxon>
        <taxon>Pseudomonadota</taxon>
        <taxon>Gammaproteobacteria</taxon>
        <taxon>Lysobacterales</taxon>
        <taxon>Lysobacteraceae</taxon>
        <taxon>Agrilutibacter</taxon>
    </lineage>
</organism>
<keyword evidence="3" id="KW-1185">Reference proteome</keyword>
<protein>
    <recommendedName>
        <fullName evidence="4">Lasso RiPP family leader peptide-containing protein</fullName>
    </recommendedName>
</protein>
<dbReference type="NCBIfam" id="NF033521">
    <property type="entry name" value="lasso_leader_L3"/>
    <property type="match status" value="1"/>
</dbReference>
<name>A0ABU1VLH5_9GAMM</name>
<evidence type="ECO:0008006" key="4">
    <source>
        <dbReference type="Google" id="ProtNLM"/>
    </source>
</evidence>
<dbReference type="Proteomes" id="UP001267878">
    <property type="component" value="Unassembled WGS sequence"/>
</dbReference>
<feature type="compositionally biased region" description="Polar residues" evidence="1">
    <location>
        <begin position="1"/>
        <end position="11"/>
    </location>
</feature>
<evidence type="ECO:0000256" key="1">
    <source>
        <dbReference type="SAM" id="MobiDB-lite"/>
    </source>
</evidence>
<proteinExistence type="predicted"/>
<dbReference type="RefSeq" id="WP_310052086.1">
    <property type="nucleotide sequence ID" value="NZ_JAVDVW010000001.1"/>
</dbReference>
<sequence>MQAKQDSASNDTKPRQHYSAPQLTQYGRVRDLTAGGSGPKGEKTVPGHQYTRHA</sequence>
<gene>
    <name evidence="2" type="ORF">J2X04_000663</name>
</gene>
<comment type="caution">
    <text evidence="2">The sequence shown here is derived from an EMBL/GenBank/DDBJ whole genome shotgun (WGS) entry which is preliminary data.</text>
</comment>
<accession>A0ABU1VLH5</accession>